<reference evidence="2 3" key="1">
    <citation type="submission" date="2020-05" db="EMBL/GenBank/DDBJ databases">
        <authorList>
            <person name="Kim M.K."/>
        </authorList>
    </citation>
    <scope>NUCLEOTIDE SEQUENCE [LARGE SCALE GENOMIC DNA]</scope>
    <source>
        <strain evidence="2 3">BT25</strain>
    </source>
</reference>
<keyword evidence="3" id="KW-1185">Reference proteome</keyword>
<dbReference type="AlphaFoldDB" id="A0A849VQA1"/>
<evidence type="ECO:0000259" key="1">
    <source>
        <dbReference type="Pfam" id="PF08241"/>
    </source>
</evidence>
<organism evidence="2 3">
    <name type="scientific">Phyllobacterium pellucidum</name>
    <dbReference type="NCBI Taxonomy" id="2740464"/>
    <lineage>
        <taxon>Bacteria</taxon>
        <taxon>Pseudomonadati</taxon>
        <taxon>Pseudomonadota</taxon>
        <taxon>Alphaproteobacteria</taxon>
        <taxon>Hyphomicrobiales</taxon>
        <taxon>Phyllobacteriaceae</taxon>
        <taxon>Phyllobacterium</taxon>
    </lineage>
</organism>
<dbReference type="SUPFAM" id="SSF53335">
    <property type="entry name" value="S-adenosyl-L-methionine-dependent methyltransferases"/>
    <property type="match status" value="1"/>
</dbReference>
<dbReference type="PANTHER" id="PTHR43464:SF23">
    <property type="entry name" value="JUVENILE HORMONE ACID O-METHYLTRANSFERASE"/>
    <property type="match status" value="1"/>
</dbReference>
<dbReference type="GO" id="GO:0032259">
    <property type="term" value="P:methylation"/>
    <property type="evidence" value="ECO:0007669"/>
    <property type="project" value="UniProtKB-KW"/>
</dbReference>
<keyword evidence="2" id="KW-0808">Transferase</keyword>
<evidence type="ECO:0000313" key="2">
    <source>
        <dbReference type="EMBL" id="NTS30113.1"/>
    </source>
</evidence>
<dbReference type="PANTHER" id="PTHR43464">
    <property type="entry name" value="METHYLTRANSFERASE"/>
    <property type="match status" value="1"/>
</dbReference>
<dbReference type="GO" id="GO:0010420">
    <property type="term" value="F:polyprenyldihydroxybenzoate methyltransferase activity"/>
    <property type="evidence" value="ECO:0007669"/>
    <property type="project" value="TreeGrafter"/>
</dbReference>
<protein>
    <submittedName>
        <fullName evidence="2">Class I SAM-dependent methyltransferase</fullName>
    </submittedName>
</protein>
<name>A0A849VQA1_9HYPH</name>
<dbReference type="InterPro" id="IPR029063">
    <property type="entry name" value="SAM-dependent_MTases_sf"/>
</dbReference>
<dbReference type="InterPro" id="IPR013216">
    <property type="entry name" value="Methyltransf_11"/>
</dbReference>
<dbReference type="RefSeq" id="WP_027229883.1">
    <property type="nucleotide sequence ID" value="NZ_CP088292.1"/>
</dbReference>
<evidence type="ECO:0000313" key="3">
    <source>
        <dbReference type="Proteomes" id="UP000550508"/>
    </source>
</evidence>
<gene>
    <name evidence="2" type="ORF">HQ945_02500</name>
</gene>
<sequence>MEQSDELQRTFWNKWNSENRQHDVGEISRRQSQVIEEWLVELGRRDLNILEVGCGNGWFCPTLAKFGNVTGTDISDEVLSASRTRWPQIKFVAGDFAKLDFAPMSFDVLVSLEVLSHVADQNKFFTRLSELLKPGGHLFLATQNRPVLQNYCRVPTQQPGQLRKWVDRTELASLASKHFEIESLFSITPIAHKHFRRLLTSNKVNRLTAPLLGHGLRDFMEKRDWGWTLMLKAKKRDGH</sequence>
<dbReference type="EMBL" id="JABUMX010000001">
    <property type="protein sequence ID" value="NTS30113.1"/>
    <property type="molecule type" value="Genomic_DNA"/>
</dbReference>
<comment type="caution">
    <text evidence="2">The sequence shown here is derived from an EMBL/GenBank/DDBJ whole genome shotgun (WGS) entry which is preliminary data.</text>
</comment>
<proteinExistence type="predicted"/>
<dbReference type="CDD" id="cd02440">
    <property type="entry name" value="AdoMet_MTases"/>
    <property type="match status" value="1"/>
</dbReference>
<accession>A0A849VQA1</accession>
<dbReference type="Gene3D" id="3.40.50.150">
    <property type="entry name" value="Vaccinia Virus protein VP39"/>
    <property type="match status" value="1"/>
</dbReference>
<feature type="domain" description="Methyltransferase type 11" evidence="1">
    <location>
        <begin position="50"/>
        <end position="140"/>
    </location>
</feature>
<dbReference type="Proteomes" id="UP000550508">
    <property type="component" value="Unassembled WGS sequence"/>
</dbReference>
<keyword evidence="2" id="KW-0489">Methyltransferase</keyword>
<dbReference type="Pfam" id="PF08241">
    <property type="entry name" value="Methyltransf_11"/>
    <property type="match status" value="1"/>
</dbReference>